<gene>
    <name evidence="1" type="ORF">DN730_08545</name>
</gene>
<comment type="caution">
    <text evidence="1">The sequence shown here is derived from an EMBL/GenBank/DDBJ whole genome shotgun (WGS) entry which is preliminary data.</text>
</comment>
<sequence>MSDSEQEFFRPKWRRIAVTAFCAGWALLEWFTGNPMWSVIFAAMTGYCLWKYWFTFDDTPPSQ</sequence>
<reference evidence="1 2" key="1">
    <citation type="submission" date="2018-06" db="EMBL/GenBank/DDBJ databases">
        <title>Marinomonas sp. YLB-05 draft genome sequence.</title>
        <authorList>
            <person name="Yu L."/>
            <person name="Tang X."/>
        </authorList>
    </citation>
    <scope>NUCLEOTIDE SEQUENCE [LARGE SCALE GENOMIC DNA]</scope>
    <source>
        <strain evidence="1 2">YLB-05</strain>
    </source>
</reference>
<dbReference type="EMBL" id="QKRA01000003">
    <property type="protein sequence ID" value="RDL44437.1"/>
    <property type="molecule type" value="Genomic_DNA"/>
</dbReference>
<dbReference type="AlphaFoldDB" id="A0A370U9H3"/>
<dbReference type="Proteomes" id="UP000254326">
    <property type="component" value="Unassembled WGS sequence"/>
</dbReference>
<proteinExistence type="predicted"/>
<protein>
    <recommendedName>
        <fullName evidence="3">DUF3329 domain-containing protein</fullName>
    </recommendedName>
</protein>
<dbReference type="RefSeq" id="WP_115467700.1">
    <property type="nucleotide sequence ID" value="NZ_QKRA01000003.1"/>
</dbReference>
<evidence type="ECO:0000313" key="1">
    <source>
        <dbReference type="EMBL" id="RDL44437.1"/>
    </source>
</evidence>
<evidence type="ECO:0008006" key="3">
    <source>
        <dbReference type="Google" id="ProtNLM"/>
    </source>
</evidence>
<accession>A0A370U9H3</accession>
<name>A0A370U9H3_9GAMM</name>
<keyword evidence="2" id="KW-1185">Reference proteome</keyword>
<dbReference type="OrthoDB" id="7362327at2"/>
<organism evidence="1 2">
    <name type="scientific">Marinomonas piezotolerans</name>
    <dbReference type="NCBI Taxonomy" id="2213058"/>
    <lineage>
        <taxon>Bacteria</taxon>
        <taxon>Pseudomonadati</taxon>
        <taxon>Pseudomonadota</taxon>
        <taxon>Gammaproteobacteria</taxon>
        <taxon>Oceanospirillales</taxon>
        <taxon>Oceanospirillaceae</taxon>
        <taxon>Marinomonas</taxon>
    </lineage>
</organism>
<evidence type="ECO:0000313" key="2">
    <source>
        <dbReference type="Proteomes" id="UP000254326"/>
    </source>
</evidence>